<dbReference type="EMBL" id="UYRW01000127">
    <property type="protein sequence ID" value="VDK63432.1"/>
    <property type="molecule type" value="Genomic_DNA"/>
</dbReference>
<comment type="function">
    <text evidence="10">Non-catalytic component of the RNA exosome complex which has 3'-&gt;5' exoribonuclease activity and participates in a multitude of cellular RNA processing and degradation events.</text>
</comment>
<evidence type="ECO:0000256" key="8">
    <source>
        <dbReference type="ARBA" id="ARBA00022835"/>
    </source>
</evidence>
<dbReference type="Gene3D" id="2.40.50.140">
    <property type="entry name" value="Nucleic acid-binding proteins"/>
    <property type="match status" value="1"/>
</dbReference>
<feature type="domain" description="K Homology" evidence="15">
    <location>
        <begin position="433"/>
        <end position="470"/>
    </location>
</feature>
<evidence type="ECO:0000256" key="4">
    <source>
        <dbReference type="ARBA" id="ARBA00006678"/>
    </source>
</evidence>
<dbReference type="SUPFAM" id="SSF54211">
    <property type="entry name" value="Ribosomal protein S5 domain 2-like"/>
    <property type="match status" value="1"/>
</dbReference>
<dbReference type="InterPro" id="IPR027408">
    <property type="entry name" value="PNPase/RNase_PH_dom_sf"/>
</dbReference>
<proteinExistence type="inferred from homology"/>
<organism evidence="19">
    <name type="scientific">Onchocerca ochengi</name>
    <name type="common">Filarial nematode worm</name>
    <dbReference type="NCBI Taxonomy" id="42157"/>
    <lineage>
        <taxon>Eukaryota</taxon>
        <taxon>Metazoa</taxon>
        <taxon>Ecdysozoa</taxon>
        <taxon>Nematoda</taxon>
        <taxon>Chromadorea</taxon>
        <taxon>Rhabditida</taxon>
        <taxon>Spirurina</taxon>
        <taxon>Spiruromorpha</taxon>
        <taxon>Filarioidea</taxon>
        <taxon>Onchocercidae</taxon>
        <taxon>Onchocerca</taxon>
    </lineage>
</organism>
<comment type="subcellular location">
    <subcellularLocation>
        <location evidence="1">Cytoplasm</location>
    </subcellularLocation>
    <subcellularLocation>
        <location evidence="2">Nucleus</location>
        <location evidence="2">Nucleolus</location>
    </subcellularLocation>
    <subcellularLocation>
        <location evidence="3">Nucleus</location>
        <location evidence="3">Nucleoplasm</location>
    </subcellularLocation>
</comment>
<dbReference type="GO" id="GO:0006364">
    <property type="term" value="P:rRNA processing"/>
    <property type="evidence" value="ECO:0007669"/>
    <property type="project" value="UniProtKB-KW"/>
</dbReference>
<keyword evidence="8" id="KW-0271">Exosome</keyword>
<evidence type="ECO:0000256" key="2">
    <source>
        <dbReference type="ARBA" id="ARBA00004604"/>
    </source>
</evidence>
<dbReference type="Proteomes" id="UP000271087">
    <property type="component" value="Unassembled WGS sequence"/>
</dbReference>
<dbReference type="InterPro" id="IPR050080">
    <property type="entry name" value="RNase_PH"/>
</dbReference>
<keyword evidence="7" id="KW-0698">rRNA processing</keyword>
<dbReference type="GO" id="GO:0071051">
    <property type="term" value="P:poly(A)-dependent snoRNA 3'-end processing"/>
    <property type="evidence" value="ECO:0007669"/>
    <property type="project" value="TreeGrafter"/>
</dbReference>
<evidence type="ECO:0000256" key="5">
    <source>
        <dbReference type="ARBA" id="ARBA00009155"/>
    </source>
</evidence>
<dbReference type="InterPro" id="IPR025721">
    <property type="entry name" value="Exosome_cplx_N_dom"/>
</dbReference>
<evidence type="ECO:0000256" key="10">
    <source>
        <dbReference type="ARBA" id="ARBA00058393"/>
    </source>
</evidence>
<evidence type="ECO:0000259" key="15">
    <source>
        <dbReference type="Pfam" id="PF15985"/>
    </source>
</evidence>
<protein>
    <recommendedName>
        <fullName evidence="12">Putative exosome complex component RRP41</fullName>
    </recommendedName>
</protein>
<dbReference type="Gene3D" id="2.40.50.100">
    <property type="match status" value="1"/>
</dbReference>
<dbReference type="Pfam" id="PF15985">
    <property type="entry name" value="KH_6"/>
    <property type="match status" value="1"/>
</dbReference>
<dbReference type="SUPFAM" id="SSF55666">
    <property type="entry name" value="Ribonuclease PH domain 2-like"/>
    <property type="match status" value="1"/>
</dbReference>
<dbReference type="CDD" id="cd05789">
    <property type="entry name" value="S1_Rrp4"/>
    <property type="match status" value="1"/>
</dbReference>
<dbReference type="InterPro" id="IPR001247">
    <property type="entry name" value="ExoRNase_PH_dom1"/>
</dbReference>
<dbReference type="STRING" id="42157.A0A182DZH2"/>
<dbReference type="GO" id="GO:0005730">
    <property type="term" value="C:nucleolus"/>
    <property type="evidence" value="ECO:0007669"/>
    <property type="project" value="UniProtKB-SubCell"/>
</dbReference>
<dbReference type="SUPFAM" id="SSF50249">
    <property type="entry name" value="Nucleic acid-binding proteins"/>
    <property type="match status" value="1"/>
</dbReference>
<evidence type="ECO:0000313" key="19">
    <source>
        <dbReference type="WBParaSite" id="nOo.2.0.1.t01085-RA"/>
    </source>
</evidence>
<evidence type="ECO:0000313" key="17">
    <source>
        <dbReference type="EMBL" id="VDK63432.1"/>
    </source>
</evidence>
<dbReference type="InterPro" id="IPR004088">
    <property type="entry name" value="KH_dom_type_1"/>
</dbReference>
<dbReference type="InterPro" id="IPR036612">
    <property type="entry name" value="KH_dom_type_1_sf"/>
</dbReference>
<evidence type="ECO:0000256" key="7">
    <source>
        <dbReference type="ARBA" id="ARBA00022552"/>
    </source>
</evidence>
<dbReference type="PROSITE" id="PS01277">
    <property type="entry name" value="RIBONUCLEASE_PH"/>
    <property type="match status" value="1"/>
</dbReference>
<dbReference type="InterPro" id="IPR018336">
    <property type="entry name" value="RNase_PH_CS"/>
</dbReference>
<accession>A0A182DZH2</accession>
<dbReference type="GO" id="GO:0000176">
    <property type="term" value="C:nuclear exosome (RNase complex)"/>
    <property type="evidence" value="ECO:0007669"/>
    <property type="project" value="TreeGrafter"/>
</dbReference>
<evidence type="ECO:0000256" key="9">
    <source>
        <dbReference type="ARBA" id="ARBA00022884"/>
    </source>
</evidence>
<dbReference type="OrthoDB" id="27298at2759"/>
<dbReference type="GO" id="GO:0003723">
    <property type="term" value="F:RNA binding"/>
    <property type="evidence" value="ECO:0007669"/>
    <property type="project" value="UniProtKB-KW"/>
</dbReference>
<dbReference type="InterPro" id="IPR048565">
    <property type="entry name" value="S1_RRP4"/>
</dbReference>
<feature type="domain" description="Exoribonuclease phosphorolytic" evidence="13">
    <location>
        <begin position="18"/>
        <end position="148"/>
    </location>
</feature>
<evidence type="ECO:0000313" key="18">
    <source>
        <dbReference type="Proteomes" id="UP000271087"/>
    </source>
</evidence>
<sequence>MSIISEHGYRQDGRKPHQIRNLNYKLGVYSQADGSAYLEQGNTKILCAVYGPYEPKQRSRLLEDRCIINCQYSMATFSTNERKERPRGDRRSLEFARLMEKAFEAAILTENYPRSQIDVFCELLQADGSHLAACVNVGTLALADAGVPMRGLIAAASCACTPDGLACVDVNSREEMGIIPRLTVATISGQDAIVLAELQNRLHKNHLILILEAARKATAHVHSCLEAAVLTHIKAAIGLSSTTDNDMEQVMTIIIVIHKMESGPPVFRATAVPEIFPTPKFPPKVMMLEIAGPSSFKELEVIVTEKRVPENKLIVPGAKVTSNPDFMRGHGTYMHDDNLIASVGGTVEQVNKLVSVRPLKSRYNGEIGDVVIGRITEVQQKRWKVETNSRLNSTLLLSSVNLPGGELRRKSVEDERMMREYLKEGDLISLSQGTLIKISPYLVKRRKSHFHTLPCGVSVIFGRNGYIWIAPVASEEQNMTGGYSQNLEEVVPLKIRSVIARVANCVNILAMYHIPLYDTTVVLAYDASLNSEIKELLKPESAANIATEVVLQLEKNC</sequence>
<dbReference type="GO" id="GO:0071028">
    <property type="term" value="P:nuclear mRNA surveillance"/>
    <property type="evidence" value="ECO:0007669"/>
    <property type="project" value="TreeGrafter"/>
</dbReference>
<name>A0A182DZH2_ONCOC</name>
<dbReference type="InterPro" id="IPR020568">
    <property type="entry name" value="Ribosomal_Su5_D2-typ_SF"/>
</dbReference>
<dbReference type="CDD" id="cd11370">
    <property type="entry name" value="RNase_PH_RRP41"/>
    <property type="match status" value="1"/>
</dbReference>
<evidence type="ECO:0000259" key="13">
    <source>
        <dbReference type="Pfam" id="PF01138"/>
    </source>
</evidence>
<dbReference type="GO" id="GO:0000177">
    <property type="term" value="C:cytoplasmic exosome (RNase complex)"/>
    <property type="evidence" value="ECO:0007669"/>
    <property type="project" value="TreeGrafter"/>
</dbReference>
<dbReference type="GO" id="GO:0034475">
    <property type="term" value="P:U4 snRNA 3'-end processing"/>
    <property type="evidence" value="ECO:0007669"/>
    <property type="project" value="TreeGrafter"/>
</dbReference>
<comment type="subunit">
    <text evidence="11">Component of the RNA exosome complex.</text>
</comment>
<keyword evidence="6" id="KW-0963">Cytoplasm</keyword>
<reference evidence="17 18" key="2">
    <citation type="submission" date="2018-08" db="EMBL/GenBank/DDBJ databases">
        <authorList>
            <person name="Laetsch R D."/>
            <person name="Stevens L."/>
            <person name="Kumar S."/>
            <person name="Blaxter L. M."/>
        </authorList>
    </citation>
    <scope>NUCLEOTIDE SEQUENCE [LARGE SCALE GENOMIC DNA]</scope>
</reference>
<keyword evidence="18" id="KW-1185">Reference proteome</keyword>
<dbReference type="InterPro" id="IPR012340">
    <property type="entry name" value="NA-bd_OB-fold"/>
</dbReference>
<comment type="similarity">
    <text evidence="5">Belongs to the RRP4 family.</text>
</comment>
<feature type="domain" description="RRP4 S1" evidence="16">
    <location>
        <begin position="362"/>
        <end position="429"/>
    </location>
</feature>
<dbReference type="SUPFAM" id="SSF54791">
    <property type="entry name" value="Eukaryotic type KH-domain (KH-domain type I)"/>
    <property type="match status" value="1"/>
</dbReference>
<gene>
    <name evidence="17" type="ORF">NOO_LOCUS1085</name>
</gene>
<evidence type="ECO:0000256" key="11">
    <source>
        <dbReference type="ARBA" id="ARBA00062379"/>
    </source>
</evidence>
<dbReference type="GO" id="GO:0016075">
    <property type="term" value="P:rRNA catabolic process"/>
    <property type="evidence" value="ECO:0007669"/>
    <property type="project" value="TreeGrafter"/>
</dbReference>
<evidence type="ECO:0000259" key="14">
    <source>
        <dbReference type="Pfam" id="PF14382"/>
    </source>
</evidence>
<evidence type="ECO:0000259" key="16">
    <source>
        <dbReference type="Pfam" id="PF21266"/>
    </source>
</evidence>
<evidence type="ECO:0000256" key="6">
    <source>
        <dbReference type="ARBA" id="ARBA00022490"/>
    </source>
</evidence>
<dbReference type="FunFam" id="3.30.230.70:FF:000004">
    <property type="entry name" value="Exosome complex component Rrp41"/>
    <property type="match status" value="1"/>
</dbReference>
<evidence type="ECO:0000256" key="1">
    <source>
        <dbReference type="ARBA" id="ARBA00004496"/>
    </source>
</evidence>
<feature type="domain" description="Exosome complex component N-terminal" evidence="14">
    <location>
        <begin position="314"/>
        <end position="350"/>
    </location>
</feature>
<dbReference type="PANTHER" id="PTHR11953:SF0">
    <property type="entry name" value="EXOSOME COMPLEX COMPONENT RRP41"/>
    <property type="match status" value="1"/>
</dbReference>
<dbReference type="Pfam" id="PF14382">
    <property type="entry name" value="ECR1_N"/>
    <property type="match status" value="1"/>
</dbReference>
<evidence type="ECO:0000256" key="12">
    <source>
        <dbReference type="ARBA" id="ARBA00073078"/>
    </source>
</evidence>
<comment type="similarity">
    <text evidence="4">Belongs to the RNase PH family.</text>
</comment>
<dbReference type="Pfam" id="PF21266">
    <property type="entry name" value="S1_RRP4"/>
    <property type="match status" value="1"/>
</dbReference>
<dbReference type="InterPro" id="IPR036345">
    <property type="entry name" value="ExoRNase_PH_dom2_sf"/>
</dbReference>
<dbReference type="Gene3D" id="3.30.230.70">
    <property type="entry name" value="GHMP Kinase, N-terminal domain"/>
    <property type="match status" value="1"/>
</dbReference>
<dbReference type="CDD" id="cd22525">
    <property type="entry name" value="KH-I_Rrp4_eukar"/>
    <property type="match status" value="1"/>
</dbReference>
<dbReference type="PANTHER" id="PTHR11953">
    <property type="entry name" value="EXOSOME COMPLEX COMPONENT"/>
    <property type="match status" value="1"/>
</dbReference>
<dbReference type="GO" id="GO:0005654">
    <property type="term" value="C:nucleoplasm"/>
    <property type="evidence" value="ECO:0007669"/>
    <property type="project" value="UniProtKB-SubCell"/>
</dbReference>
<keyword evidence="9" id="KW-0694">RNA-binding</keyword>
<evidence type="ECO:0000256" key="3">
    <source>
        <dbReference type="ARBA" id="ARBA00004642"/>
    </source>
</evidence>
<dbReference type="SUPFAM" id="SSF110324">
    <property type="entry name" value="Ribosomal L27 protein-like"/>
    <property type="match status" value="1"/>
</dbReference>
<dbReference type="WBParaSite" id="nOo.2.0.1.t01085-RA">
    <property type="protein sequence ID" value="nOo.2.0.1.t01085-RA"/>
    <property type="gene ID" value="nOo.2.0.1.g01085"/>
</dbReference>
<dbReference type="AlphaFoldDB" id="A0A182DZH2"/>
<dbReference type="Pfam" id="PF01138">
    <property type="entry name" value="RNase_PH"/>
    <property type="match status" value="1"/>
</dbReference>
<reference evidence="19" key="1">
    <citation type="submission" date="2016-06" db="UniProtKB">
        <authorList>
            <consortium name="WormBaseParasite"/>
        </authorList>
    </citation>
    <scope>IDENTIFICATION</scope>
</reference>